<evidence type="ECO:0000256" key="2">
    <source>
        <dbReference type="ARBA" id="ARBA00009085"/>
    </source>
</evidence>
<dbReference type="InterPro" id="IPR028889">
    <property type="entry name" value="USP"/>
</dbReference>
<feature type="region of interest" description="Disordered" evidence="9">
    <location>
        <begin position="634"/>
        <end position="653"/>
    </location>
</feature>
<dbReference type="GO" id="GO:0016579">
    <property type="term" value="P:protein deubiquitination"/>
    <property type="evidence" value="ECO:0007669"/>
    <property type="project" value="InterPro"/>
</dbReference>
<dbReference type="InterPro" id="IPR001394">
    <property type="entry name" value="Peptidase_C19_UCH"/>
</dbReference>
<dbReference type="KEGG" id="cam:101499017"/>
<comment type="similarity">
    <text evidence="2 8">Belongs to the peptidase C19 family.</text>
</comment>
<dbReference type="GO" id="GO:0005634">
    <property type="term" value="C:nucleus"/>
    <property type="evidence" value="ECO:0007669"/>
    <property type="project" value="TreeGrafter"/>
</dbReference>
<dbReference type="PROSITE" id="PS50235">
    <property type="entry name" value="USP_3"/>
    <property type="match status" value="1"/>
</dbReference>
<dbReference type="Proteomes" id="UP000087171">
    <property type="component" value="Chromosome Ca8"/>
</dbReference>
<organism evidence="11 12">
    <name type="scientific">Cicer arietinum</name>
    <name type="common">Chickpea</name>
    <name type="synonym">Garbanzo</name>
    <dbReference type="NCBI Taxonomy" id="3827"/>
    <lineage>
        <taxon>Eukaryota</taxon>
        <taxon>Viridiplantae</taxon>
        <taxon>Streptophyta</taxon>
        <taxon>Embryophyta</taxon>
        <taxon>Tracheophyta</taxon>
        <taxon>Spermatophyta</taxon>
        <taxon>Magnoliopsida</taxon>
        <taxon>eudicotyledons</taxon>
        <taxon>Gunneridae</taxon>
        <taxon>Pentapetalae</taxon>
        <taxon>rosids</taxon>
        <taxon>fabids</taxon>
        <taxon>Fabales</taxon>
        <taxon>Fabaceae</taxon>
        <taxon>Papilionoideae</taxon>
        <taxon>50 kb inversion clade</taxon>
        <taxon>NPAAA clade</taxon>
        <taxon>Hologalegina</taxon>
        <taxon>IRL clade</taxon>
        <taxon>Cicereae</taxon>
        <taxon>Cicer</taxon>
    </lineage>
</organism>
<sequence>MSCSNYPNSSPGEQQRNQTNSSLSVSLLSEMNSRSRVSVHDLDGASVPTPPRVNSPPSSTHAVNLTALFEEEAPQEGPNEFPTFEIVNDDSSSIWPELMDSDECRPLNSCRVSAVPPEGWIPADVSDDNWLYDDDEPSKDVTDDSKVVPSMIGAGLANLGNTCFLNSIMQCFTHTVPLVEGLLLCSHSPNDGHNGYCVICAFRYHVRHSLQSTGRIFSPVILVDNLNHFSSLFRRHQQEDAHEFMQCALDKLERCFLNLKKNDPSFEDDNIVNKVFGGRLVSKLRCCNCGRSSDTNEPLIDLSLEIENVETLSSALESFTMVEDIDAKFRCEGCKEEVSMEKQLMLDQTPSIATFHLKRFKTDGILVEKIDKHINFPLELDLQPFTISNENNNVSLKYDLYAVVVHSGFSSTSGHYFCFVRSAPDTWHKLDDSKVSKVLEETVLSQEGYILFYARQGTPWISSFMESQIPCLDLSRMNTSPKSVLDITDGQNKSFPILHENIDRSKADESKEFSEKYSLQESCEFLEIDDIINATHDYEYEKFPAQKSNQKAVNLNGLEDINAQVLPENCTMMTGNAKHGGSSYTEYGAPDKNNRSPEIVDYRENDCFNPLTPPNSPPFDTPGKTFQISRDHLKIENQGSSGKRSSSNKLTGNSEKKAALTYLKKMSGSRRSVLMDLVGDCHSKSSSENKRKKIDSLQSDKGNTLSARKKSSHSSVTGYPVATRVSQ</sequence>
<keyword evidence="5 8" id="KW-0378">Hydrolase</keyword>
<accession>A0A1S2YZU8</accession>
<feature type="compositionally biased region" description="Polar residues" evidence="9">
    <location>
        <begin position="1"/>
        <end position="36"/>
    </location>
</feature>
<dbReference type="PaxDb" id="3827-XP_004512524.1"/>
<evidence type="ECO:0000256" key="7">
    <source>
        <dbReference type="ARBA" id="ARBA00037450"/>
    </source>
</evidence>
<keyword evidence="11" id="KW-1185">Reference proteome</keyword>
<feature type="compositionally biased region" description="Polar residues" evidence="9">
    <location>
        <begin position="696"/>
        <end position="706"/>
    </location>
</feature>
<dbReference type="SUPFAM" id="SSF54001">
    <property type="entry name" value="Cysteine proteinases"/>
    <property type="match status" value="1"/>
</dbReference>
<keyword evidence="3 8" id="KW-0645">Protease</keyword>
<gene>
    <name evidence="12" type="primary">LOC101499017</name>
</gene>
<dbReference type="RefSeq" id="XP_004512524.1">
    <property type="nucleotide sequence ID" value="XM_004512467.3"/>
</dbReference>
<protein>
    <recommendedName>
        <fullName evidence="8">Ubiquitin carboxyl-terminal hydrolase</fullName>
        <ecNumber evidence="8">3.4.19.12</ecNumber>
    </recommendedName>
</protein>
<dbReference type="InterPro" id="IPR050164">
    <property type="entry name" value="Peptidase_C19"/>
</dbReference>
<dbReference type="GO" id="GO:0005829">
    <property type="term" value="C:cytosol"/>
    <property type="evidence" value="ECO:0007669"/>
    <property type="project" value="TreeGrafter"/>
</dbReference>
<keyword evidence="4 8" id="KW-0833">Ubl conjugation pathway</keyword>
<dbReference type="Gene3D" id="3.90.70.10">
    <property type="entry name" value="Cysteine proteinases"/>
    <property type="match status" value="1"/>
</dbReference>
<comment type="catalytic activity">
    <reaction evidence="1 8">
        <text>Thiol-dependent hydrolysis of ester, thioester, amide, peptide and isopeptide bonds formed by the C-terminal Gly of ubiquitin (a 76-residue protein attached to proteins as an intracellular targeting signal).</text>
        <dbReference type="EC" id="3.4.19.12"/>
    </reaction>
</comment>
<dbReference type="OrthoDB" id="420187at2759"/>
<feature type="domain" description="USP" evidence="10">
    <location>
        <begin position="154"/>
        <end position="456"/>
    </location>
</feature>
<feature type="region of interest" description="Disordered" evidence="9">
    <location>
        <begin position="681"/>
        <end position="727"/>
    </location>
</feature>
<keyword evidence="6 8" id="KW-0788">Thiol protease</keyword>
<dbReference type="InterPro" id="IPR038765">
    <property type="entry name" value="Papain-like_cys_pep_sf"/>
</dbReference>
<dbReference type="Pfam" id="PF00443">
    <property type="entry name" value="UCH"/>
    <property type="match status" value="1"/>
</dbReference>
<evidence type="ECO:0000313" key="11">
    <source>
        <dbReference type="Proteomes" id="UP000087171"/>
    </source>
</evidence>
<dbReference type="PROSITE" id="PS00972">
    <property type="entry name" value="USP_1"/>
    <property type="match status" value="1"/>
</dbReference>
<dbReference type="FunFam" id="3.90.70.10:FF:000116">
    <property type="entry name" value="Ubiquitin carboxyl-terminal hydrolase 20"/>
    <property type="match status" value="1"/>
</dbReference>
<evidence type="ECO:0000256" key="9">
    <source>
        <dbReference type="SAM" id="MobiDB-lite"/>
    </source>
</evidence>
<feature type="region of interest" description="Disordered" evidence="9">
    <location>
        <begin position="1"/>
        <end position="60"/>
    </location>
</feature>
<evidence type="ECO:0000256" key="4">
    <source>
        <dbReference type="ARBA" id="ARBA00022786"/>
    </source>
</evidence>
<reference evidence="11" key="1">
    <citation type="journal article" date="2013" name="Nat. Biotechnol.">
        <title>Draft genome sequence of chickpea (Cicer arietinum) provides a resource for trait improvement.</title>
        <authorList>
            <person name="Varshney R.K."/>
            <person name="Song C."/>
            <person name="Saxena R.K."/>
            <person name="Azam S."/>
            <person name="Yu S."/>
            <person name="Sharpe A.G."/>
            <person name="Cannon S."/>
            <person name="Baek J."/>
            <person name="Rosen B.D."/>
            <person name="Tar'an B."/>
            <person name="Millan T."/>
            <person name="Zhang X."/>
            <person name="Ramsay L.D."/>
            <person name="Iwata A."/>
            <person name="Wang Y."/>
            <person name="Nelson W."/>
            <person name="Farmer A.D."/>
            <person name="Gaur P.M."/>
            <person name="Soderlund C."/>
            <person name="Penmetsa R.V."/>
            <person name="Xu C."/>
            <person name="Bharti A.K."/>
            <person name="He W."/>
            <person name="Winter P."/>
            <person name="Zhao S."/>
            <person name="Hane J.K."/>
            <person name="Carrasquilla-Garcia N."/>
            <person name="Condie J.A."/>
            <person name="Upadhyaya H.D."/>
            <person name="Luo M.C."/>
            <person name="Thudi M."/>
            <person name="Gowda C.L."/>
            <person name="Singh N.P."/>
            <person name="Lichtenzveig J."/>
            <person name="Gali K.K."/>
            <person name="Rubio J."/>
            <person name="Nadarajan N."/>
            <person name="Dolezel J."/>
            <person name="Bansal K.C."/>
            <person name="Xu X."/>
            <person name="Edwards D."/>
            <person name="Zhang G."/>
            <person name="Kahl G."/>
            <person name="Gil J."/>
            <person name="Singh K.B."/>
            <person name="Datta S.K."/>
            <person name="Jackson S.A."/>
            <person name="Wang J."/>
            <person name="Cook D.R."/>
        </authorList>
    </citation>
    <scope>NUCLEOTIDE SEQUENCE [LARGE SCALE GENOMIC DNA]</scope>
    <source>
        <strain evidence="11">cv. CDC Frontier</strain>
    </source>
</reference>
<dbReference type="InterPro" id="IPR018200">
    <property type="entry name" value="USP_CS"/>
</dbReference>
<evidence type="ECO:0000256" key="3">
    <source>
        <dbReference type="ARBA" id="ARBA00022670"/>
    </source>
</evidence>
<dbReference type="PANTHER" id="PTHR24006:SF747">
    <property type="entry name" value="UBIQUITIN CARBOXYL-TERMINAL HYDROLASE 20"/>
    <property type="match status" value="1"/>
</dbReference>
<dbReference type="eggNOG" id="KOG1865">
    <property type="taxonomic scope" value="Eukaryota"/>
</dbReference>
<dbReference type="PANTHER" id="PTHR24006">
    <property type="entry name" value="UBIQUITIN CARBOXYL-TERMINAL HYDROLASE"/>
    <property type="match status" value="1"/>
</dbReference>
<dbReference type="GO" id="GO:0006508">
    <property type="term" value="P:proteolysis"/>
    <property type="evidence" value="ECO:0007669"/>
    <property type="project" value="UniProtKB-KW"/>
</dbReference>
<feature type="compositionally biased region" description="Polar residues" evidence="9">
    <location>
        <begin position="637"/>
        <end position="653"/>
    </location>
</feature>
<evidence type="ECO:0000256" key="6">
    <source>
        <dbReference type="ARBA" id="ARBA00022807"/>
    </source>
</evidence>
<dbReference type="PROSITE" id="PS00973">
    <property type="entry name" value="USP_2"/>
    <property type="match status" value="1"/>
</dbReference>
<dbReference type="GeneID" id="101499017"/>
<dbReference type="GO" id="GO:0004843">
    <property type="term" value="F:cysteine-type deubiquitinase activity"/>
    <property type="evidence" value="ECO:0007669"/>
    <property type="project" value="UniProtKB-UniRule"/>
</dbReference>
<comment type="function">
    <text evidence="7 8">Recognizes and hydrolyzes the peptide bond at the C-terminal Gly of ubiquitin. Involved in the processing of poly-ubiquitin precursors as well as that of ubiquitinated proteins.</text>
</comment>
<evidence type="ECO:0000256" key="8">
    <source>
        <dbReference type="RuleBase" id="RU366025"/>
    </source>
</evidence>
<dbReference type="EC" id="3.4.19.12" evidence="8"/>
<evidence type="ECO:0000256" key="1">
    <source>
        <dbReference type="ARBA" id="ARBA00000707"/>
    </source>
</evidence>
<proteinExistence type="inferred from homology"/>
<evidence type="ECO:0000313" key="12">
    <source>
        <dbReference type="RefSeq" id="XP_004512524.1"/>
    </source>
</evidence>
<evidence type="ECO:0000256" key="5">
    <source>
        <dbReference type="ARBA" id="ARBA00022801"/>
    </source>
</evidence>
<name>A0A1S2YZU8_CICAR</name>
<reference evidence="12" key="2">
    <citation type="submission" date="2025-08" db="UniProtKB">
        <authorList>
            <consortium name="RefSeq"/>
        </authorList>
    </citation>
    <scope>IDENTIFICATION</scope>
    <source>
        <tissue evidence="12">Etiolated seedlings</tissue>
    </source>
</reference>
<evidence type="ECO:0000259" key="10">
    <source>
        <dbReference type="PROSITE" id="PS50235"/>
    </source>
</evidence>
<dbReference type="STRING" id="3827.A0A1S2YZU8"/>
<dbReference type="AlphaFoldDB" id="A0A1S2YZU8"/>